<evidence type="ECO:0000313" key="6">
    <source>
        <dbReference type="Proteomes" id="UP000515156"/>
    </source>
</evidence>
<dbReference type="InterPro" id="IPR018338">
    <property type="entry name" value="Carbonic_anhydrase_a-class_CS"/>
</dbReference>
<protein>
    <recommendedName>
        <fullName evidence="4">Carbonic anhydrase</fullName>
        <ecNumber evidence="4">4.2.1.1</ecNumber>
    </recommendedName>
</protein>
<dbReference type="SMART" id="SM01057">
    <property type="entry name" value="Carb_anhydrase"/>
    <property type="match status" value="1"/>
</dbReference>
<dbReference type="CTD" id="763"/>
<evidence type="ECO:0000256" key="4">
    <source>
        <dbReference type="RuleBase" id="RU367011"/>
    </source>
</evidence>
<dbReference type="InterPro" id="IPR036398">
    <property type="entry name" value="CA_dom_sf"/>
</dbReference>
<comment type="cofactor">
    <cofactor evidence="4">
        <name>Zn(2+)</name>
        <dbReference type="ChEBI" id="CHEBI:29105"/>
    </cofactor>
</comment>
<evidence type="ECO:0000259" key="5">
    <source>
        <dbReference type="PROSITE" id="PS51144"/>
    </source>
</evidence>
<comment type="similarity">
    <text evidence="1 4">Belongs to the alpha-carbonic anhydrase family.</text>
</comment>
<accession>A0A6P7YC78</accession>
<dbReference type="Gene3D" id="3.10.200.10">
    <property type="entry name" value="Alpha carbonic anhydrase"/>
    <property type="match status" value="1"/>
</dbReference>
<evidence type="ECO:0000256" key="1">
    <source>
        <dbReference type="ARBA" id="ARBA00010718"/>
    </source>
</evidence>
<keyword evidence="6" id="KW-1185">Reference proteome</keyword>
<dbReference type="FunCoup" id="A0A6P7YC78">
    <property type="interactions" value="996"/>
</dbReference>
<dbReference type="Proteomes" id="UP000515156">
    <property type="component" value="Chromosome 5"/>
</dbReference>
<dbReference type="AlphaFoldDB" id="A0A6P7YC78"/>
<reference evidence="7" key="1">
    <citation type="submission" date="2025-08" db="UniProtKB">
        <authorList>
            <consortium name="RefSeq"/>
        </authorList>
    </citation>
    <scope>IDENTIFICATION</scope>
</reference>
<dbReference type="KEGG" id="muo:115470935"/>
<evidence type="ECO:0000313" key="7">
    <source>
        <dbReference type="RefSeq" id="XP_030060429.1"/>
    </source>
</evidence>
<dbReference type="GO" id="GO:0004089">
    <property type="term" value="F:carbonate dehydratase activity"/>
    <property type="evidence" value="ECO:0007669"/>
    <property type="project" value="UniProtKB-UniRule"/>
</dbReference>
<name>A0A6P7YC78_9AMPH</name>
<dbReference type="InParanoid" id="A0A6P7YC78"/>
<dbReference type="OrthoDB" id="429145at2759"/>
<keyword evidence="2 4" id="KW-0479">Metal-binding</keyword>
<feature type="domain" description="Alpha-carbonic anhydrase" evidence="5">
    <location>
        <begin position="31"/>
        <end position="290"/>
    </location>
</feature>
<comment type="function">
    <text evidence="4">Reversible hydration of carbon dioxide.</text>
</comment>
<dbReference type="InterPro" id="IPR023561">
    <property type="entry name" value="Carbonic_anhydrase_a-class"/>
</dbReference>
<evidence type="ECO:0000256" key="3">
    <source>
        <dbReference type="ARBA" id="ARBA00022833"/>
    </source>
</evidence>
<evidence type="ECO:0000256" key="2">
    <source>
        <dbReference type="ARBA" id="ARBA00022723"/>
    </source>
</evidence>
<dbReference type="PROSITE" id="PS51144">
    <property type="entry name" value="ALPHA_CA_2"/>
    <property type="match status" value="1"/>
</dbReference>
<organism evidence="6 7">
    <name type="scientific">Microcaecilia unicolor</name>
    <dbReference type="NCBI Taxonomy" id="1415580"/>
    <lineage>
        <taxon>Eukaryota</taxon>
        <taxon>Metazoa</taxon>
        <taxon>Chordata</taxon>
        <taxon>Craniata</taxon>
        <taxon>Vertebrata</taxon>
        <taxon>Euteleostomi</taxon>
        <taxon>Amphibia</taxon>
        <taxon>Gymnophiona</taxon>
        <taxon>Siphonopidae</taxon>
        <taxon>Microcaecilia</taxon>
    </lineage>
</organism>
<gene>
    <name evidence="7" type="primary">CA5A</name>
</gene>
<dbReference type="PANTHER" id="PTHR18952:SF25">
    <property type="entry name" value="CARBONIC ANHYDRASE 5B, MITOCHONDRIAL-RELATED"/>
    <property type="match status" value="1"/>
</dbReference>
<dbReference type="EC" id="4.2.1.1" evidence="4"/>
<dbReference type="PANTHER" id="PTHR18952">
    <property type="entry name" value="CARBONIC ANHYDRASE"/>
    <property type="match status" value="1"/>
</dbReference>
<dbReference type="PROSITE" id="PS00162">
    <property type="entry name" value="ALPHA_CA_1"/>
    <property type="match status" value="1"/>
</dbReference>
<dbReference type="SUPFAM" id="SSF51069">
    <property type="entry name" value="Carbonic anhydrase"/>
    <property type="match status" value="1"/>
</dbReference>
<dbReference type="GO" id="GO:0008270">
    <property type="term" value="F:zinc ion binding"/>
    <property type="evidence" value="ECO:0007669"/>
    <property type="project" value="UniProtKB-UniRule"/>
</dbReference>
<dbReference type="GeneID" id="115470935"/>
<dbReference type="GO" id="GO:0005739">
    <property type="term" value="C:mitochondrion"/>
    <property type="evidence" value="ECO:0007669"/>
    <property type="project" value="TreeGrafter"/>
</dbReference>
<keyword evidence="3 4" id="KW-0862">Zinc</keyword>
<dbReference type="RefSeq" id="XP_030060429.1">
    <property type="nucleotide sequence ID" value="XM_030204569.1"/>
</dbReference>
<keyword evidence="4" id="KW-0456">Lyase</keyword>
<comment type="catalytic activity">
    <reaction evidence="4">
        <text>hydrogencarbonate + H(+) = CO2 + H2O</text>
        <dbReference type="Rhea" id="RHEA:10748"/>
        <dbReference type="ChEBI" id="CHEBI:15377"/>
        <dbReference type="ChEBI" id="CHEBI:15378"/>
        <dbReference type="ChEBI" id="CHEBI:16526"/>
        <dbReference type="ChEBI" id="CHEBI:17544"/>
        <dbReference type="EC" id="4.2.1.1"/>
    </reaction>
</comment>
<dbReference type="Pfam" id="PF00194">
    <property type="entry name" value="Carb_anhydrase"/>
    <property type="match status" value="1"/>
</dbReference>
<sequence length="310" mass="35378">MKARLLLLPLFAPFRGRKLRSGQPGRFCSLAACSYKLRNVELHPLWQSSSSVTGGTKQSPIDIQARSSVFDPKLKPLSICYDPTTCLQIWNNGYSFVVEFDDTTENSVVTGGPLNNNFRLKQFHFHWGAINDWGSEHTVDSKVFPAELHLVHWNSDLYKCFEEAIMEENGLAVIGVFLKLGTHHPELQSVIDLFPSIKYKDAVAAFTYFDPSTLMPSCPDYWTYDGSLTTPPLTESVTWIIKKKPIEVTQNQLAAFRSLFFTSIGEEEKKMVDNFRPLQPLMDRTVRSSFRPLPNVFHFETKVKEHSHQQ</sequence>
<dbReference type="InterPro" id="IPR001148">
    <property type="entry name" value="CA_dom"/>
</dbReference>
<proteinExistence type="inferred from homology"/>